<organism evidence="2 3">
    <name type="scientific">Ataeniobius toweri</name>
    <dbReference type="NCBI Taxonomy" id="208326"/>
    <lineage>
        <taxon>Eukaryota</taxon>
        <taxon>Metazoa</taxon>
        <taxon>Chordata</taxon>
        <taxon>Craniata</taxon>
        <taxon>Vertebrata</taxon>
        <taxon>Euteleostomi</taxon>
        <taxon>Actinopterygii</taxon>
        <taxon>Neopterygii</taxon>
        <taxon>Teleostei</taxon>
        <taxon>Neoteleostei</taxon>
        <taxon>Acanthomorphata</taxon>
        <taxon>Ovalentaria</taxon>
        <taxon>Atherinomorphae</taxon>
        <taxon>Cyprinodontiformes</taxon>
        <taxon>Goodeidae</taxon>
        <taxon>Ataeniobius</taxon>
    </lineage>
</organism>
<feature type="compositionally biased region" description="Basic and acidic residues" evidence="1">
    <location>
        <begin position="57"/>
        <end position="66"/>
    </location>
</feature>
<gene>
    <name evidence="2" type="ORF">ATANTOWER_002612</name>
</gene>
<dbReference type="Proteomes" id="UP001345963">
    <property type="component" value="Unassembled WGS sequence"/>
</dbReference>
<proteinExistence type="predicted"/>
<comment type="caution">
    <text evidence="2">The sequence shown here is derived from an EMBL/GenBank/DDBJ whole genome shotgun (WGS) entry which is preliminary data.</text>
</comment>
<reference evidence="2 3" key="1">
    <citation type="submission" date="2021-07" db="EMBL/GenBank/DDBJ databases">
        <authorList>
            <person name="Palmer J.M."/>
        </authorList>
    </citation>
    <scope>NUCLEOTIDE SEQUENCE [LARGE SCALE GENOMIC DNA]</scope>
    <source>
        <strain evidence="2 3">AT_MEX2019</strain>
        <tissue evidence="2">Muscle</tissue>
    </source>
</reference>
<accession>A0ABU7B561</accession>
<dbReference type="EMBL" id="JAHUTI010040606">
    <property type="protein sequence ID" value="MED6245404.1"/>
    <property type="molecule type" value="Genomic_DNA"/>
</dbReference>
<evidence type="ECO:0000313" key="3">
    <source>
        <dbReference type="Proteomes" id="UP001345963"/>
    </source>
</evidence>
<feature type="compositionally biased region" description="Basic and acidic residues" evidence="1">
    <location>
        <begin position="10"/>
        <end position="33"/>
    </location>
</feature>
<keyword evidence="3" id="KW-1185">Reference proteome</keyword>
<protein>
    <recommendedName>
        <fullName evidence="4">Small EDRK-rich factor-like N-terminal domain-containing protein</fullName>
    </recommendedName>
</protein>
<sequence length="66" mass="7356">MGSNSAASVRGKEGRTQGKKEEGAQGTKEERQQKEHKKVAKGQRYLDGSKLKMVMRGHCDSQLRKP</sequence>
<name>A0ABU7B561_9TELE</name>
<evidence type="ECO:0000256" key="1">
    <source>
        <dbReference type="SAM" id="MobiDB-lite"/>
    </source>
</evidence>
<feature type="region of interest" description="Disordered" evidence="1">
    <location>
        <begin position="1"/>
        <end position="66"/>
    </location>
</feature>
<evidence type="ECO:0008006" key="4">
    <source>
        <dbReference type="Google" id="ProtNLM"/>
    </source>
</evidence>
<evidence type="ECO:0000313" key="2">
    <source>
        <dbReference type="EMBL" id="MED6245404.1"/>
    </source>
</evidence>